<reference evidence="5" key="1">
    <citation type="journal article" date="2019" name="Int. J. Syst. Evol. Microbiol.">
        <title>The Global Catalogue of Microorganisms (GCM) 10K type strain sequencing project: providing services to taxonomists for standard genome sequencing and annotation.</title>
        <authorList>
            <consortium name="The Broad Institute Genomics Platform"/>
            <consortium name="The Broad Institute Genome Sequencing Center for Infectious Disease"/>
            <person name="Wu L."/>
            <person name="Ma J."/>
        </authorList>
    </citation>
    <scope>NUCLEOTIDE SEQUENCE [LARGE SCALE GENOMIC DNA]</scope>
    <source>
        <strain evidence="5">TISTR 1511</strain>
    </source>
</reference>
<feature type="compositionally biased region" description="Basic and acidic residues" evidence="2">
    <location>
        <begin position="260"/>
        <end position="295"/>
    </location>
</feature>
<name>A0ABW5RL57_9MICO</name>
<evidence type="ECO:0000256" key="1">
    <source>
        <dbReference type="SAM" id="Coils"/>
    </source>
</evidence>
<protein>
    <submittedName>
        <fullName evidence="4">Peptidoglycan DD-metalloendopeptidase family protein</fullName>
    </submittedName>
</protein>
<feature type="domain" description="M23ase beta-sheet core" evidence="3">
    <location>
        <begin position="349"/>
        <end position="449"/>
    </location>
</feature>
<sequence>MATTANRGARSTFRRRAPKRSGLLTVVAGALVFGVLAPGTMASAKPLEDYATWDDVVAAQGDVDEQNALIADIKSQIEDLKSQVAQAEKEADAAGQTYAAAQSAATEQRAQVHTLQTQADEARAKAEEAETEAGAYAAAMANSVPSDPTVQLLAQPESADQFLRGMSTISKLGTHNGEVYQEALSARNNADQLSAQAEDALAELEQLEAEAQSSYEAAVAAQQNLQTKRDQKINKGSELEAMLVPLMERRDVVQADYEEGERKREEERKRQEEERRRRAEEARKAAEEAARKAAEEAAASGGYAPPAPSGDGGGDSSVTTGAYAYPMDPAGWITDYFGPRLHPVYGYWKMHTGIDLTVPGGTCWAPIYAVTDGVVTLASYLDGWGNMLIYEDAEGSVFMNAHISDGGFAAYPGEHVSAGQVVAYAGTTGPSTGCHLHFEIQQGGTPIDPLIWLGNRGMYY</sequence>
<evidence type="ECO:0000313" key="5">
    <source>
        <dbReference type="Proteomes" id="UP001597453"/>
    </source>
</evidence>
<evidence type="ECO:0000256" key="2">
    <source>
        <dbReference type="SAM" id="MobiDB-lite"/>
    </source>
</evidence>
<dbReference type="CDD" id="cd12797">
    <property type="entry name" value="M23_peptidase"/>
    <property type="match status" value="1"/>
</dbReference>
<keyword evidence="1" id="KW-0175">Coiled coil</keyword>
<dbReference type="Pfam" id="PF01551">
    <property type="entry name" value="Peptidase_M23"/>
    <property type="match status" value="1"/>
</dbReference>
<dbReference type="Proteomes" id="UP001597453">
    <property type="component" value="Unassembled WGS sequence"/>
</dbReference>
<dbReference type="PANTHER" id="PTHR21666">
    <property type="entry name" value="PEPTIDASE-RELATED"/>
    <property type="match status" value="1"/>
</dbReference>
<gene>
    <name evidence="4" type="ORF">ACFSUQ_08245</name>
</gene>
<organism evidence="4 5">
    <name type="scientific">Gulosibacter bifidus</name>
    <dbReference type="NCBI Taxonomy" id="272239"/>
    <lineage>
        <taxon>Bacteria</taxon>
        <taxon>Bacillati</taxon>
        <taxon>Actinomycetota</taxon>
        <taxon>Actinomycetes</taxon>
        <taxon>Micrococcales</taxon>
        <taxon>Microbacteriaceae</taxon>
        <taxon>Gulosibacter</taxon>
    </lineage>
</organism>
<dbReference type="Gene3D" id="6.10.250.3150">
    <property type="match status" value="1"/>
</dbReference>
<dbReference type="InterPro" id="IPR016047">
    <property type="entry name" value="M23ase_b-sheet_dom"/>
</dbReference>
<keyword evidence="5" id="KW-1185">Reference proteome</keyword>
<proteinExistence type="predicted"/>
<accession>A0ABW5RL57</accession>
<dbReference type="Gene3D" id="2.70.70.10">
    <property type="entry name" value="Glucose Permease (Domain IIA)"/>
    <property type="match status" value="1"/>
</dbReference>
<evidence type="ECO:0000313" key="4">
    <source>
        <dbReference type="EMBL" id="MFD2675279.1"/>
    </source>
</evidence>
<comment type="caution">
    <text evidence="4">The sequence shown here is derived from an EMBL/GenBank/DDBJ whole genome shotgun (WGS) entry which is preliminary data.</text>
</comment>
<feature type="region of interest" description="Disordered" evidence="2">
    <location>
        <begin position="257"/>
        <end position="315"/>
    </location>
</feature>
<evidence type="ECO:0000259" key="3">
    <source>
        <dbReference type="Pfam" id="PF01551"/>
    </source>
</evidence>
<dbReference type="InterPro" id="IPR050570">
    <property type="entry name" value="Cell_wall_metabolism_enzyme"/>
</dbReference>
<dbReference type="SUPFAM" id="SSF51261">
    <property type="entry name" value="Duplicated hybrid motif"/>
    <property type="match status" value="1"/>
</dbReference>
<dbReference type="RefSeq" id="WP_159421433.1">
    <property type="nucleotide sequence ID" value="NZ_JBHUNF010000004.1"/>
</dbReference>
<feature type="coiled-coil region" evidence="1">
    <location>
        <begin position="183"/>
        <end position="224"/>
    </location>
</feature>
<feature type="coiled-coil region" evidence="1">
    <location>
        <begin position="63"/>
        <end position="139"/>
    </location>
</feature>
<dbReference type="InterPro" id="IPR011055">
    <property type="entry name" value="Dup_hybrid_motif"/>
</dbReference>
<dbReference type="PANTHER" id="PTHR21666:SF270">
    <property type="entry name" value="MUREIN HYDROLASE ACTIVATOR ENVC"/>
    <property type="match status" value="1"/>
</dbReference>
<dbReference type="EMBL" id="JBHUNF010000004">
    <property type="protein sequence ID" value="MFD2675279.1"/>
    <property type="molecule type" value="Genomic_DNA"/>
</dbReference>